<keyword evidence="1" id="KW-0723">Serine/threonine-protein kinase</keyword>
<comment type="caution">
    <text evidence="1">The sequence shown here is derived from an EMBL/GenBank/DDBJ whole genome shotgun (WGS) entry which is preliminary data.</text>
</comment>
<name>A0ABW4ZZP4_9BACL</name>
<dbReference type="InterPro" id="IPR052396">
    <property type="entry name" value="Meiotic_Drive_Suppr_Kinase"/>
</dbReference>
<gene>
    <name evidence="1" type="ORF">ACFSOY_14800</name>
</gene>
<protein>
    <submittedName>
        <fullName evidence="1">Serine/threonine protein kinase</fullName>
    </submittedName>
</protein>
<dbReference type="EMBL" id="JBHUIO010000009">
    <property type="protein sequence ID" value="MFD2171235.1"/>
    <property type="molecule type" value="Genomic_DNA"/>
</dbReference>
<sequence length="220" mass="25480">MIKDVQSLVDAVRVRSVNSRDPVEVREHPAHWRCIGVGNTAAVFQPKDVPDLAVKVFADSHAGIAAHEAAIYEQLGDSPFFPRYFGHGERYLLIEYREGTNLYDCLLQGIFIPEQVIIDVDEAIRYARSCGLNPADIHVKNVLVHEGRGYLVDLSDYRKMGECKRWTTLKKAYYDYYLDLYKPGMTVPSWLLETIRKWYKANEGERDVLNFAERIRRMFF</sequence>
<dbReference type="Proteomes" id="UP001597343">
    <property type="component" value="Unassembled WGS sequence"/>
</dbReference>
<dbReference type="SUPFAM" id="SSF56112">
    <property type="entry name" value="Protein kinase-like (PK-like)"/>
    <property type="match status" value="1"/>
</dbReference>
<dbReference type="PANTHER" id="PTHR37171">
    <property type="entry name" value="SERINE/THREONINE-PROTEIN KINASE YRZF-RELATED"/>
    <property type="match status" value="1"/>
</dbReference>
<evidence type="ECO:0000313" key="1">
    <source>
        <dbReference type="EMBL" id="MFD2171235.1"/>
    </source>
</evidence>
<accession>A0ABW4ZZP4</accession>
<dbReference type="RefSeq" id="WP_386047875.1">
    <property type="nucleotide sequence ID" value="NZ_JBHUIO010000009.1"/>
</dbReference>
<dbReference type="Gene3D" id="1.10.510.10">
    <property type="entry name" value="Transferase(Phosphotransferase) domain 1"/>
    <property type="match status" value="1"/>
</dbReference>
<evidence type="ECO:0000313" key="2">
    <source>
        <dbReference type="Proteomes" id="UP001597343"/>
    </source>
</evidence>
<proteinExistence type="predicted"/>
<reference evidence="2" key="1">
    <citation type="journal article" date="2019" name="Int. J. Syst. Evol. Microbiol.">
        <title>The Global Catalogue of Microorganisms (GCM) 10K type strain sequencing project: providing services to taxonomists for standard genome sequencing and annotation.</title>
        <authorList>
            <consortium name="The Broad Institute Genomics Platform"/>
            <consortium name="The Broad Institute Genome Sequencing Center for Infectious Disease"/>
            <person name="Wu L."/>
            <person name="Ma J."/>
        </authorList>
    </citation>
    <scope>NUCLEOTIDE SEQUENCE [LARGE SCALE GENOMIC DNA]</scope>
    <source>
        <strain evidence="2">CGMCC 1.13574</strain>
    </source>
</reference>
<dbReference type="PANTHER" id="PTHR37171:SF1">
    <property type="entry name" value="SERINE_THREONINE-PROTEIN KINASE YRZF-RELATED"/>
    <property type="match status" value="1"/>
</dbReference>
<organism evidence="1 2">
    <name type="scientific">Tumebacillus lipolyticus</name>
    <dbReference type="NCBI Taxonomy" id="1280370"/>
    <lineage>
        <taxon>Bacteria</taxon>
        <taxon>Bacillati</taxon>
        <taxon>Bacillota</taxon>
        <taxon>Bacilli</taxon>
        <taxon>Bacillales</taxon>
        <taxon>Alicyclobacillaceae</taxon>
        <taxon>Tumebacillus</taxon>
    </lineage>
</organism>
<keyword evidence="1" id="KW-0808">Transferase</keyword>
<keyword evidence="2" id="KW-1185">Reference proteome</keyword>
<dbReference type="GO" id="GO:0004674">
    <property type="term" value="F:protein serine/threonine kinase activity"/>
    <property type="evidence" value="ECO:0007669"/>
    <property type="project" value="UniProtKB-KW"/>
</dbReference>
<dbReference type="InterPro" id="IPR011009">
    <property type="entry name" value="Kinase-like_dom_sf"/>
</dbReference>
<keyword evidence="1" id="KW-0418">Kinase</keyword>